<dbReference type="OrthoDB" id="8853683at2759"/>
<dbReference type="PANTHER" id="PTHR16477">
    <property type="entry name" value="COILED-COIL DOMAIN-CONTAINING PROTEIN 106"/>
    <property type="match status" value="1"/>
</dbReference>
<feature type="compositionally biased region" description="Polar residues" evidence="1">
    <location>
        <begin position="16"/>
        <end position="30"/>
    </location>
</feature>
<name>A0A8T2NK96_9TELE</name>
<proteinExistence type="predicted"/>
<reference evidence="2" key="1">
    <citation type="thesis" date="2021" institute="BYU ScholarsArchive" country="Provo, UT, USA">
        <title>Applications of and Algorithms for Genome Assembly and Genomic Analyses with an Emphasis on Marine Teleosts.</title>
        <authorList>
            <person name="Pickett B.D."/>
        </authorList>
    </citation>
    <scope>NUCLEOTIDE SEQUENCE</scope>
    <source>
        <strain evidence="2">HI-2016</strain>
    </source>
</reference>
<evidence type="ECO:0000256" key="1">
    <source>
        <dbReference type="SAM" id="MobiDB-lite"/>
    </source>
</evidence>
<protein>
    <submittedName>
        <fullName evidence="2">Uncharacterized protein</fullName>
    </submittedName>
</protein>
<keyword evidence="3" id="KW-1185">Reference proteome</keyword>
<gene>
    <name evidence="2" type="ORF">JZ751_023817</name>
</gene>
<accession>A0A8T2NK96</accession>
<organism evidence="2 3">
    <name type="scientific">Albula glossodonta</name>
    <name type="common">roundjaw bonefish</name>
    <dbReference type="NCBI Taxonomy" id="121402"/>
    <lineage>
        <taxon>Eukaryota</taxon>
        <taxon>Metazoa</taxon>
        <taxon>Chordata</taxon>
        <taxon>Craniata</taxon>
        <taxon>Vertebrata</taxon>
        <taxon>Euteleostomi</taxon>
        <taxon>Actinopterygii</taxon>
        <taxon>Neopterygii</taxon>
        <taxon>Teleostei</taxon>
        <taxon>Albuliformes</taxon>
        <taxon>Albulidae</taxon>
        <taxon>Albula</taxon>
    </lineage>
</organism>
<dbReference type="EMBL" id="JAFBMS010000054">
    <property type="protein sequence ID" value="KAG9339421.1"/>
    <property type="molecule type" value="Genomic_DNA"/>
</dbReference>
<dbReference type="GO" id="GO:0005654">
    <property type="term" value="C:nucleoplasm"/>
    <property type="evidence" value="ECO:0007669"/>
    <property type="project" value="TreeGrafter"/>
</dbReference>
<feature type="compositionally biased region" description="Low complexity" evidence="1">
    <location>
        <begin position="40"/>
        <end position="52"/>
    </location>
</feature>
<dbReference type="AlphaFoldDB" id="A0A8T2NK96"/>
<dbReference type="Pfam" id="PF15794">
    <property type="entry name" value="CCDC106"/>
    <property type="match status" value="1"/>
</dbReference>
<dbReference type="InterPro" id="IPR031591">
    <property type="entry name" value="CCDC106"/>
</dbReference>
<evidence type="ECO:0000313" key="3">
    <source>
        <dbReference type="Proteomes" id="UP000824540"/>
    </source>
</evidence>
<dbReference type="PANTHER" id="PTHR16477:SF5">
    <property type="entry name" value="COILED-COIL DOMAIN-CONTAINING PROTEIN 106-RELATED"/>
    <property type="match status" value="1"/>
</dbReference>
<feature type="region of interest" description="Disordered" evidence="1">
    <location>
        <begin position="1"/>
        <end position="82"/>
    </location>
</feature>
<comment type="caution">
    <text evidence="2">The sequence shown here is derived from an EMBL/GenBank/DDBJ whole genome shotgun (WGS) entry which is preliminary data.</text>
</comment>
<dbReference type="Proteomes" id="UP000824540">
    <property type="component" value="Unassembled WGS sequence"/>
</dbReference>
<feature type="compositionally biased region" description="Basic residues" evidence="1">
    <location>
        <begin position="1"/>
        <end position="15"/>
    </location>
</feature>
<evidence type="ECO:0000313" key="2">
    <source>
        <dbReference type="EMBL" id="KAG9339421.1"/>
    </source>
</evidence>
<sequence length="178" mass="20090">MPLTRGKGRTNKSKRTSNPSGDELLQSGNEGSDKRRLMDSSDSSTSDSGSDFSSEKEKRNKKKRKNKNKETPAKFGKRVHSPEDVVHRHRVVLKEFWRTRSISLSCESLSVDKNTITLTAIIAEVLIVAEGEDFRHPPEFTEEDTVGNYAKTCKTFLEGNKPLEEKIKQLKTSLSCYP</sequence>